<sequence>MATIMVFFTKDGNIFRAMPLRDISQYSTSIPPLTWICFSSNSLPYITAHVAATISLAFFITEAWHYQIYWYIFTFCNALPEILELIMIAKRKILRL</sequence>
<accession>A0A1Y2CE18</accession>
<dbReference type="Pfam" id="PF14995">
    <property type="entry name" value="TMEM107"/>
    <property type="match status" value="1"/>
</dbReference>
<comment type="subcellular location">
    <subcellularLocation>
        <location evidence="1">Membrane</location>
        <topology evidence="1">Multi-pass membrane protein</topology>
    </subcellularLocation>
</comment>
<feature type="transmembrane region" description="Helical" evidence="7">
    <location>
        <begin position="68"/>
        <end position="89"/>
    </location>
</feature>
<protein>
    <recommendedName>
        <fullName evidence="2">Transmembrane protein 107</fullName>
    </recommendedName>
</protein>
<dbReference type="Proteomes" id="UP000193642">
    <property type="component" value="Unassembled WGS sequence"/>
</dbReference>
<dbReference type="EMBL" id="MCGO01000020">
    <property type="protein sequence ID" value="ORY45289.1"/>
    <property type="molecule type" value="Genomic_DNA"/>
</dbReference>
<organism evidence="8 9">
    <name type="scientific">Rhizoclosmatium globosum</name>
    <dbReference type="NCBI Taxonomy" id="329046"/>
    <lineage>
        <taxon>Eukaryota</taxon>
        <taxon>Fungi</taxon>
        <taxon>Fungi incertae sedis</taxon>
        <taxon>Chytridiomycota</taxon>
        <taxon>Chytridiomycota incertae sedis</taxon>
        <taxon>Chytridiomycetes</taxon>
        <taxon>Chytridiales</taxon>
        <taxon>Chytriomycetaceae</taxon>
        <taxon>Rhizoclosmatium</taxon>
    </lineage>
</organism>
<dbReference type="OrthoDB" id="2114471at2759"/>
<evidence type="ECO:0000256" key="5">
    <source>
        <dbReference type="ARBA" id="ARBA00022989"/>
    </source>
</evidence>
<keyword evidence="4" id="KW-0970">Cilium biogenesis/degradation</keyword>
<keyword evidence="9" id="KW-1185">Reference proteome</keyword>
<proteinExistence type="predicted"/>
<feature type="transmembrane region" description="Helical" evidence="7">
    <location>
        <begin position="43"/>
        <end position="62"/>
    </location>
</feature>
<dbReference type="PANTHER" id="PTHR34341:SF1">
    <property type="entry name" value="TRANSMEMBRANE PROTEIN 107"/>
    <property type="match status" value="1"/>
</dbReference>
<dbReference type="GO" id="GO:0036038">
    <property type="term" value="C:MKS complex"/>
    <property type="evidence" value="ECO:0007669"/>
    <property type="project" value="TreeGrafter"/>
</dbReference>
<evidence type="ECO:0000256" key="4">
    <source>
        <dbReference type="ARBA" id="ARBA00022794"/>
    </source>
</evidence>
<dbReference type="InterPro" id="IPR029248">
    <property type="entry name" value="TMEM107"/>
</dbReference>
<evidence type="ECO:0000256" key="2">
    <source>
        <dbReference type="ARBA" id="ARBA00015652"/>
    </source>
</evidence>
<reference evidence="8 9" key="1">
    <citation type="submission" date="2016-07" db="EMBL/GenBank/DDBJ databases">
        <title>Pervasive Adenine N6-methylation of Active Genes in Fungi.</title>
        <authorList>
            <consortium name="DOE Joint Genome Institute"/>
            <person name="Mondo S.J."/>
            <person name="Dannebaum R.O."/>
            <person name="Kuo R.C."/>
            <person name="Labutti K."/>
            <person name="Haridas S."/>
            <person name="Kuo A."/>
            <person name="Salamov A."/>
            <person name="Ahrendt S.R."/>
            <person name="Lipzen A."/>
            <person name="Sullivan W."/>
            <person name="Andreopoulos W.B."/>
            <person name="Clum A."/>
            <person name="Lindquist E."/>
            <person name="Daum C."/>
            <person name="Ramamoorthy G.K."/>
            <person name="Gryganskyi A."/>
            <person name="Culley D."/>
            <person name="Magnuson J.K."/>
            <person name="James T.Y."/>
            <person name="O'Malley M.A."/>
            <person name="Stajich J.E."/>
            <person name="Spatafora J.W."/>
            <person name="Visel A."/>
            <person name="Grigoriev I.V."/>
        </authorList>
    </citation>
    <scope>NUCLEOTIDE SEQUENCE [LARGE SCALE GENOMIC DNA]</scope>
    <source>
        <strain evidence="8 9">JEL800</strain>
    </source>
</reference>
<keyword evidence="6 7" id="KW-0472">Membrane</keyword>
<dbReference type="GO" id="GO:1905515">
    <property type="term" value="P:non-motile cilium assembly"/>
    <property type="evidence" value="ECO:0007669"/>
    <property type="project" value="TreeGrafter"/>
</dbReference>
<gene>
    <name evidence="8" type="ORF">BCR33DRAFT_716574</name>
</gene>
<evidence type="ECO:0000256" key="6">
    <source>
        <dbReference type="ARBA" id="ARBA00023136"/>
    </source>
</evidence>
<evidence type="ECO:0000313" key="9">
    <source>
        <dbReference type="Proteomes" id="UP000193642"/>
    </source>
</evidence>
<keyword evidence="5 7" id="KW-1133">Transmembrane helix</keyword>
<dbReference type="AlphaFoldDB" id="A0A1Y2CE18"/>
<evidence type="ECO:0000256" key="1">
    <source>
        <dbReference type="ARBA" id="ARBA00004141"/>
    </source>
</evidence>
<keyword evidence="3 7" id="KW-0812">Transmembrane</keyword>
<evidence type="ECO:0000313" key="8">
    <source>
        <dbReference type="EMBL" id="ORY45289.1"/>
    </source>
</evidence>
<comment type="caution">
    <text evidence="8">The sequence shown here is derived from an EMBL/GenBank/DDBJ whole genome shotgun (WGS) entry which is preliminary data.</text>
</comment>
<evidence type="ECO:0000256" key="7">
    <source>
        <dbReference type="SAM" id="Phobius"/>
    </source>
</evidence>
<name>A0A1Y2CE18_9FUNG</name>
<dbReference type="GO" id="GO:0016020">
    <property type="term" value="C:membrane"/>
    <property type="evidence" value="ECO:0007669"/>
    <property type="project" value="UniProtKB-SubCell"/>
</dbReference>
<dbReference type="PANTHER" id="PTHR34341">
    <property type="entry name" value="TRANSMEMBRANE PROTEIN 107"/>
    <property type="match status" value="1"/>
</dbReference>
<dbReference type="STRING" id="329046.A0A1Y2CE18"/>
<dbReference type="GO" id="GO:1904491">
    <property type="term" value="P:protein localization to ciliary transition zone"/>
    <property type="evidence" value="ECO:0007669"/>
    <property type="project" value="TreeGrafter"/>
</dbReference>
<evidence type="ECO:0000256" key="3">
    <source>
        <dbReference type="ARBA" id="ARBA00022692"/>
    </source>
</evidence>